<feature type="region of interest" description="Disordered" evidence="1">
    <location>
        <begin position="31"/>
        <end position="92"/>
    </location>
</feature>
<keyword evidence="4" id="KW-1185">Reference proteome</keyword>
<gene>
    <name evidence="3" type="ORF">G6O67_008764</name>
    <name evidence="2" type="ORF">G6O67_008916</name>
</gene>
<dbReference type="OrthoDB" id="4928085at2759"/>
<reference evidence="2 4" key="1">
    <citation type="journal article" date="2020" name="Genome Biol. Evol.">
        <title>A new high-quality draft genome assembly of the Chinese cordyceps Ophiocordyceps sinensis.</title>
        <authorList>
            <person name="Shu R."/>
            <person name="Zhang J."/>
            <person name="Meng Q."/>
            <person name="Zhang H."/>
            <person name="Zhou G."/>
            <person name="Li M."/>
            <person name="Wu P."/>
            <person name="Zhao Y."/>
            <person name="Chen C."/>
            <person name="Qin Q."/>
        </authorList>
    </citation>
    <scope>NUCLEOTIDE SEQUENCE [LARGE SCALE GENOMIC DNA]</scope>
    <source>
        <strain evidence="2 4">IOZ07</strain>
    </source>
</reference>
<accession>A0A8H4LQE7</accession>
<evidence type="ECO:0000313" key="3">
    <source>
        <dbReference type="EMBL" id="KAF4504153.1"/>
    </source>
</evidence>
<dbReference type="EMBL" id="JAAVMX010000012">
    <property type="protein sequence ID" value="KAF4504153.1"/>
    <property type="molecule type" value="Genomic_DNA"/>
</dbReference>
<dbReference type="AlphaFoldDB" id="A0A8H4LQE7"/>
<dbReference type="EMBL" id="JAAVMX010000021">
    <property type="protein sequence ID" value="KAF4503759.1"/>
    <property type="molecule type" value="Genomic_DNA"/>
</dbReference>
<evidence type="ECO:0000313" key="4">
    <source>
        <dbReference type="Proteomes" id="UP000557566"/>
    </source>
</evidence>
<dbReference type="Proteomes" id="UP000557566">
    <property type="component" value="Unassembled WGS sequence"/>
</dbReference>
<name>A0A8H4LQE7_9HYPO</name>
<evidence type="ECO:0000313" key="2">
    <source>
        <dbReference type="EMBL" id="KAF4503759.1"/>
    </source>
</evidence>
<feature type="compositionally biased region" description="Low complexity" evidence="1">
    <location>
        <begin position="31"/>
        <end position="48"/>
    </location>
</feature>
<evidence type="ECO:0000256" key="1">
    <source>
        <dbReference type="SAM" id="MobiDB-lite"/>
    </source>
</evidence>
<organism evidence="2 4">
    <name type="scientific">Ophiocordyceps sinensis</name>
    <dbReference type="NCBI Taxonomy" id="72228"/>
    <lineage>
        <taxon>Eukaryota</taxon>
        <taxon>Fungi</taxon>
        <taxon>Dikarya</taxon>
        <taxon>Ascomycota</taxon>
        <taxon>Pezizomycotina</taxon>
        <taxon>Sordariomycetes</taxon>
        <taxon>Hypocreomycetidae</taxon>
        <taxon>Hypocreales</taxon>
        <taxon>Ophiocordycipitaceae</taxon>
        <taxon>Ophiocordyceps</taxon>
    </lineage>
</organism>
<protein>
    <submittedName>
        <fullName evidence="2">Uncharacterized protein</fullName>
    </submittedName>
</protein>
<comment type="caution">
    <text evidence="2">The sequence shown here is derived from an EMBL/GenBank/DDBJ whole genome shotgun (WGS) entry which is preliminary data.</text>
</comment>
<proteinExistence type="predicted"/>
<sequence length="147" mass="15837">MSAPQAIPITNTRPFDPLFCSGAKTNILTASFSSARSRTRSSSPPSQSWQKGPMLPTDAPRSIEMAGRARPTWSPRKPRAVIVQPPAPTPTPIIPPTAAANAAMADETRLQVLRLICWSICALNGCHCLKPVRVCSCRVVGRLCSCR</sequence>